<accession>A0ABD5P3S5</accession>
<sequence length="117" mass="12487">MSVDGTHWHRQLNRGLDEMGGLERALWAAVAFSLVGDVATTFVGLHLGLVESNPLARSAIDGWGLLGMLALKAFAVGVGLVCWRFLPREARPIVPAALAVPWLVAVGINLYAIVTLT</sequence>
<evidence type="ECO:0000313" key="3">
    <source>
        <dbReference type="EMBL" id="MFC4248846.1"/>
    </source>
</evidence>
<name>A0ABD5P3S5_9EURY</name>
<protein>
    <submittedName>
        <fullName evidence="3">DUF5658 family protein</fullName>
    </submittedName>
</protein>
<dbReference type="RefSeq" id="WP_377071374.1">
    <property type="nucleotide sequence ID" value="NZ_CP095397.1"/>
</dbReference>
<comment type="caution">
    <text evidence="3">The sequence shown here is derived from an EMBL/GenBank/DDBJ whole genome shotgun (WGS) entry which is preliminary data.</text>
</comment>
<evidence type="ECO:0000259" key="2">
    <source>
        <dbReference type="Pfam" id="PF18902"/>
    </source>
</evidence>
<feature type="transmembrane region" description="Helical" evidence="1">
    <location>
        <begin position="25"/>
        <end position="50"/>
    </location>
</feature>
<dbReference type="Pfam" id="PF18902">
    <property type="entry name" value="DUF5658"/>
    <property type="match status" value="1"/>
</dbReference>
<keyword evidence="1" id="KW-1133">Transmembrane helix</keyword>
<keyword evidence="1" id="KW-0472">Membrane</keyword>
<dbReference type="Proteomes" id="UP001595821">
    <property type="component" value="Unassembled WGS sequence"/>
</dbReference>
<keyword evidence="1" id="KW-0812">Transmembrane</keyword>
<dbReference type="EMBL" id="JBHSDJ010000128">
    <property type="protein sequence ID" value="MFC4248846.1"/>
    <property type="molecule type" value="Genomic_DNA"/>
</dbReference>
<feature type="domain" description="DUF5658" evidence="2">
    <location>
        <begin position="29"/>
        <end position="114"/>
    </location>
</feature>
<reference evidence="3 4" key="1">
    <citation type="journal article" date="2014" name="Int. J. Syst. Evol. Microbiol.">
        <title>Complete genome sequence of Corynebacterium casei LMG S-19264T (=DSM 44701T), isolated from a smear-ripened cheese.</title>
        <authorList>
            <consortium name="US DOE Joint Genome Institute (JGI-PGF)"/>
            <person name="Walter F."/>
            <person name="Albersmeier A."/>
            <person name="Kalinowski J."/>
            <person name="Ruckert C."/>
        </authorList>
    </citation>
    <scope>NUCLEOTIDE SEQUENCE [LARGE SCALE GENOMIC DNA]</scope>
    <source>
        <strain evidence="3 4">IBRC-M 10912</strain>
    </source>
</reference>
<gene>
    <name evidence="3" type="ORF">ACFOZ7_18270</name>
</gene>
<feature type="transmembrane region" description="Helical" evidence="1">
    <location>
        <begin position="92"/>
        <end position="114"/>
    </location>
</feature>
<evidence type="ECO:0000313" key="4">
    <source>
        <dbReference type="Proteomes" id="UP001595821"/>
    </source>
</evidence>
<organism evidence="3 4">
    <name type="scientific">Natribaculum luteum</name>
    <dbReference type="NCBI Taxonomy" id="1586232"/>
    <lineage>
        <taxon>Archaea</taxon>
        <taxon>Methanobacteriati</taxon>
        <taxon>Methanobacteriota</taxon>
        <taxon>Stenosarchaea group</taxon>
        <taxon>Halobacteria</taxon>
        <taxon>Halobacteriales</taxon>
        <taxon>Natrialbaceae</taxon>
        <taxon>Natribaculum</taxon>
    </lineage>
</organism>
<proteinExistence type="predicted"/>
<evidence type="ECO:0000256" key="1">
    <source>
        <dbReference type="SAM" id="Phobius"/>
    </source>
</evidence>
<feature type="transmembrane region" description="Helical" evidence="1">
    <location>
        <begin position="62"/>
        <end position="86"/>
    </location>
</feature>
<dbReference type="GeneID" id="71854530"/>
<dbReference type="InterPro" id="IPR043717">
    <property type="entry name" value="DUF5658"/>
</dbReference>
<dbReference type="AlphaFoldDB" id="A0ABD5P3S5"/>